<gene>
    <name evidence="2" type="ORF">SSX86_019285</name>
</gene>
<proteinExistence type="predicted"/>
<dbReference type="GO" id="GO:0005525">
    <property type="term" value="F:GTP binding"/>
    <property type="evidence" value="ECO:0007669"/>
    <property type="project" value="InterPro"/>
</dbReference>
<dbReference type="SUPFAM" id="SSF52540">
    <property type="entry name" value="P-loop containing nucleoside triphosphate hydrolases"/>
    <property type="match status" value="1"/>
</dbReference>
<dbReference type="Gene3D" id="3.40.50.300">
    <property type="entry name" value="P-loop containing nucleotide triphosphate hydrolases"/>
    <property type="match status" value="1"/>
</dbReference>
<dbReference type="AlphaFoldDB" id="A0AAP0GX34"/>
<dbReference type="InterPro" id="IPR001806">
    <property type="entry name" value="Small_GTPase"/>
</dbReference>
<dbReference type="GO" id="GO:0003924">
    <property type="term" value="F:GTPase activity"/>
    <property type="evidence" value="ECO:0007669"/>
    <property type="project" value="InterPro"/>
</dbReference>
<evidence type="ECO:0000256" key="1">
    <source>
        <dbReference type="SAM" id="MobiDB-lite"/>
    </source>
</evidence>
<reference evidence="2 3" key="1">
    <citation type="submission" date="2024-04" db="EMBL/GenBank/DDBJ databases">
        <title>The reference genome of an endangered Asteraceae, Deinandra increscens subsp. villosa, native to the Central Coast of California.</title>
        <authorList>
            <person name="Guilliams M."/>
            <person name="Hasenstab-Lehman K."/>
            <person name="Meyer R."/>
            <person name="Mcevoy S."/>
        </authorList>
    </citation>
    <scope>NUCLEOTIDE SEQUENCE [LARGE SCALE GENOMIC DNA]</scope>
    <source>
        <tissue evidence="2">Leaf</tissue>
    </source>
</reference>
<dbReference type="Proteomes" id="UP001408789">
    <property type="component" value="Unassembled WGS sequence"/>
</dbReference>
<dbReference type="InterPro" id="IPR019341">
    <property type="entry name" value="Alpha/Gamma-adaptin-bd_p34"/>
</dbReference>
<feature type="region of interest" description="Disordered" evidence="1">
    <location>
        <begin position="304"/>
        <end position="336"/>
    </location>
</feature>
<dbReference type="PANTHER" id="PTHR14659">
    <property type="entry name" value="ALPHA- AND GAMMA-ADAPTIN-BINDING PROTEIN P34"/>
    <property type="match status" value="1"/>
</dbReference>
<dbReference type="PANTHER" id="PTHR14659:SF1">
    <property type="entry name" value="ALPHA- AND GAMMA-ADAPTIN-BINDING PROTEIN P34"/>
    <property type="match status" value="1"/>
</dbReference>
<comment type="caution">
    <text evidence="2">The sequence shown here is derived from an EMBL/GenBank/DDBJ whole genome shotgun (WGS) entry which is preliminary data.</text>
</comment>
<keyword evidence="3" id="KW-1185">Reference proteome</keyword>
<dbReference type="InterPro" id="IPR027417">
    <property type="entry name" value="P-loop_NTPase"/>
</dbReference>
<protein>
    <submittedName>
        <fullName evidence="2">Uncharacterized protein</fullName>
    </submittedName>
</protein>
<evidence type="ECO:0000313" key="2">
    <source>
        <dbReference type="EMBL" id="KAK9062100.1"/>
    </source>
</evidence>
<feature type="compositionally biased region" description="Acidic residues" evidence="1">
    <location>
        <begin position="269"/>
        <end position="279"/>
    </location>
</feature>
<dbReference type="EMBL" id="JBCNJP010000019">
    <property type="protein sequence ID" value="KAK9062100.1"/>
    <property type="molecule type" value="Genomic_DNA"/>
</dbReference>
<evidence type="ECO:0000313" key="3">
    <source>
        <dbReference type="Proteomes" id="UP001408789"/>
    </source>
</evidence>
<dbReference type="Pfam" id="PF10199">
    <property type="entry name" value="Adaptin_binding"/>
    <property type="match status" value="1"/>
</dbReference>
<feature type="compositionally biased region" description="Basic and acidic residues" evidence="1">
    <location>
        <begin position="309"/>
        <end position="326"/>
    </location>
</feature>
<sequence length="417" mass="46828">MDESAVVVDRDSLTNRPGVLLVGSSGVGKRTLLSQLLSVDFEDEAEMSSDILAYGWTINTKYYTADISMWMAHLVDEFSITGAPMFDKVAALVMVFDLNNLSSFAKLKKWVSCNNIENFDILLCIGNKADLVPGHSAHAQYRRRLLNLDESADYGISETEGNYLLGDEESSSSDFKRSCMEWCLEHNIEYIEACASNPRFDKCKFPLNYYFLLSLNLLGLRNLMIFVAGLSVDGDSQGIERLLGALSAHMWPGMVLKSGDTINQPSLPQEEETSDEEEPDYEFDYEILSAGSVEPWDDTDLSWVSATNDKTEPDIKNERLAGEDTKPSTSQSQEEIQIESERAIPKAQEEHDVANDEGDMNFEVEDMEQLMSEIGNMRDSLRLMPDFQRREMAANLAMKMASMFGDTSGDDEEEIEQ</sequence>
<organism evidence="2 3">
    <name type="scientific">Deinandra increscens subsp. villosa</name>
    <dbReference type="NCBI Taxonomy" id="3103831"/>
    <lineage>
        <taxon>Eukaryota</taxon>
        <taxon>Viridiplantae</taxon>
        <taxon>Streptophyta</taxon>
        <taxon>Embryophyta</taxon>
        <taxon>Tracheophyta</taxon>
        <taxon>Spermatophyta</taxon>
        <taxon>Magnoliopsida</taxon>
        <taxon>eudicotyledons</taxon>
        <taxon>Gunneridae</taxon>
        <taxon>Pentapetalae</taxon>
        <taxon>asterids</taxon>
        <taxon>campanulids</taxon>
        <taxon>Asterales</taxon>
        <taxon>Asteraceae</taxon>
        <taxon>Asteroideae</taxon>
        <taxon>Heliantheae alliance</taxon>
        <taxon>Madieae</taxon>
        <taxon>Madiinae</taxon>
        <taxon>Deinandra</taxon>
    </lineage>
</organism>
<accession>A0AAP0GX34</accession>
<feature type="region of interest" description="Disordered" evidence="1">
    <location>
        <begin position="259"/>
        <end position="279"/>
    </location>
</feature>
<dbReference type="Pfam" id="PF00071">
    <property type="entry name" value="Ras"/>
    <property type="match status" value="1"/>
</dbReference>
<name>A0AAP0GX34_9ASTR</name>